<keyword evidence="2" id="KW-0472">Membrane</keyword>
<protein>
    <recommendedName>
        <fullName evidence="5">DUF2530 domain-containing protein</fullName>
    </recommendedName>
</protein>
<accession>A0AB38XR84</accession>
<feature type="region of interest" description="Disordered" evidence="1">
    <location>
        <begin position="1"/>
        <end position="49"/>
    </location>
</feature>
<evidence type="ECO:0008006" key="5">
    <source>
        <dbReference type="Google" id="ProtNLM"/>
    </source>
</evidence>
<proteinExistence type="predicted"/>
<gene>
    <name evidence="3" type="ORF">PIG85_02520</name>
</gene>
<keyword evidence="2" id="KW-1133">Transmembrane helix</keyword>
<evidence type="ECO:0000313" key="4">
    <source>
        <dbReference type="Proteomes" id="UP001211044"/>
    </source>
</evidence>
<feature type="compositionally biased region" description="Pro residues" evidence="1">
    <location>
        <begin position="32"/>
        <end position="43"/>
    </location>
</feature>
<evidence type="ECO:0000256" key="1">
    <source>
        <dbReference type="SAM" id="MobiDB-lite"/>
    </source>
</evidence>
<keyword evidence="2" id="KW-0812">Transmembrane</keyword>
<dbReference type="RefSeq" id="WP_004805577.1">
    <property type="nucleotide sequence ID" value="NZ_CP116394.1"/>
</dbReference>
<sequence>MSTPIPNEPTQELPQTDWRQLGGPTPSEEVPPTAPLPRQPAPAPQTAIPRIPPVQLVPKVSGAAIAWYVLALSAAVLAILIGAGVHLSATSVWIFLLTTVGLGLVLSALATLLRKNDKAENFKSKHK</sequence>
<dbReference type="Proteomes" id="UP001211044">
    <property type="component" value="Chromosome"/>
</dbReference>
<evidence type="ECO:0000256" key="2">
    <source>
        <dbReference type="SAM" id="Phobius"/>
    </source>
</evidence>
<feature type="transmembrane region" description="Helical" evidence="2">
    <location>
        <begin position="65"/>
        <end position="87"/>
    </location>
</feature>
<dbReference type="AlphaFoldDB" id="A0AB38XR84"/>
<evidence type="ECO:0000313" key="3">
    <source>
        <dbReference type="EMBL" id="WCE46536.1"/>
    </source>
</evidence>
<feature type="compositionally biased region" description="Polar residues" evidence="1">
    <location>
        <begin position="1"/>
        <end position="18"/>
    </location>
</feature>
<name>A0AB38XR84_9ACTO</name>
<feature type="transmembrane region" description="Helical" evidence="2">
    <location>
        <begin position="93"/>
        <end position="113"/>
    </location>
</feature>
<organism evidence="3 4">
    <name type="scientific">Winkia neuii subsp. anitrata</name>
    <dbReference type="NCBI Taxonomy" id="29318"/>
    <lineage>
        <taxon>Bacteria</taxon>
        <taxon>Bacillati</taxon>
        <taxon>Actinomycetota</taxon>
        <taxon>Actinomycetes</taxon>
        <taxon>Actinomycetales</taxon>
        <taxon>Actinomycetaceae</taxon>
        <taxon>Winkia</taxon>
    </lineage>
</organism>
<dbReference type="KEGG" id="wne:PIG85_02520"/>
<reference evidence="3" key="1">
    <citation type="submission" date="2023-01" db="EMBL/GenBank/DDBJ databases">
        <title>Comparative Genomic Analysis of the Clinically-Derived Winkia Strain NY0527 Provides Evidence into the Taxonomic Reassignment of Winkia neuii and Characterizes Their Virulence Traits.</title>
        <authorList>
            <person name="Cai X."/>
            <person name="Peng Y."/>
            <person name="Li M."/>
            <person name="Qiu Y."/>
            <person name="Wang Y."/>
            <person name="Xu L."/>
            <person name="Hou Q."/>
        </authorList>
    </citation>
    <scope>NUCLEOTIDE SEQUENCE</scope>
    <source>
        <strain evidence="3">NY0527</strain>
    </source>
</reference>
<dbReference type="EMBL" id="CP116394">
    <property type="protein sequence ID" value="WCE46536.1"/>
    <property type="molecule type" value="Genomic_DNA"/>
</dbReference>